<evidence type="ECO:0000259" key="1">
    <source>
        <dbReference type="Pfam" id="PF01755"/>
    </source>
</evidence>
<dbReference type="EMBL" id="LR796738">
    <property type="protein sequence ID" value="CAB4162602.1"/>
    <property type="molecule type" value="Genomic_DNA"/>
</dbReference>
<organism evidence="2">
    <name type="scientific">uncultured Caudovirales phage</name>
    <dbReference type="NCBI Taxonomy" id="2100421"/>
    <lineage>
        <taxon>Viruses</taxon>
        <taxon>Duplodnaviria</taxon>
        <taxon>Heunggongvirae</taxon>
        <taxon>Uroviricota</taxon>
        <taxon>Caudoviricetes</taxon>
        <taxon>Peduoviridae</taxon>
        <taxon>Maltschvirus</taxon>
        <taxon>Maltschvirus maltsch</taxon>
    </lineage>
</organism>
<reference evidence="2" key="1">
    <citation type="submission" date="2020-04" db="EMBL/GenBank/DDBJ databases">
        <authorList>
            <person name="Chiriac C."/>
            <person name="Salcher M."/>
            <person name="Ghai R."/>
            <person name="Kavagutti S V."/>
        </authorList>
    </citation>
    <scope>NUCLEOTIDE SEQUENCE</scope>
</reference>
<dbReference type="InterPro" id="IPR002654">
    <property type="entry name" value="Glyco_trans_25"/>
</dbReference>
<gene>
    <name evidence="2" type="ORF">UFOVP783_73</name>
</gene>
<keyword evidence="2" id="KW-0808">Transferase</keyword>
<feature type="domain" description="Glycosyl transferase family 25" evidence="1">
    <location>
        <begin position="12"/>
        <end position="142"/>
    </location>
</feature>
<accession>A0A6J5NUY6</accession>
<protein>
    <submittedName>
        <fullName evidence="2">Glycosyl transferase, family 25</fullName>
    </submittedName>
</protein>
<sequence length="225" mass="25970">MKTLTDYFDRVYVINCAHRPDRRQRVLAHLWNAGMVSDPLKLVVFNAIIGDWTTSPACWTSGQGAWGCLQSHRRLIEDVMHERDDRYQLTLGNVLVLEDDVVFLDNALADLNKFMDAVPEDWDQIYLGGQHRQQHEETSNPAVIVGRSVNRTHAYALAAKAFQPFYRHISHAPDYHGSNKHIDHQLELAHQRRDWKVYCPRVWICGQEEGASNISGKTNPRQTWI</sequence>
<dbReference type="Pfam" id="PF01755">
    <property type="entry name" value="Glyco_transf_25"/>
    <property type="match status" value="1"/>
</dbReference>
<name>A0A6J5NUY6_9CAUD</name>
<evidence type="ECO:0000313" key="2">
    <source>
        <dbReference type="EMBL" id="CAB4162602.1"/>
    </source>
</evidence>
<dbReference type="GO" id="GO:0016740">
    <property type="term" value="F:transferase activity"/>
    <property type="evidence" value="ECO:0007669"/>
    <property type="project" value="UniProtKB-KW"/>
</dbReference>
<proteinExistence type="predicted"/>